<protein>
    <submittedName>
        <fullName evidence="1">Uncharacterized protein</fullName>
    </submittedName>
</protein>
<dbReference type="InterPro" id="IPR017956">
    <property type="entry name" value="AT_hook_DNA-bd_motif"/>
</dbReference>
<gene>
    <name evidence="1" type="ORF">CQA54_03855</name>
</gene>
<organism evidence="1 2">
    <name type="scientific">Helicobacter equorum</name>
    <dbReference type="NCBI Taxonomy" id="361872"/>
    <lineage>
        <taxon>Bacteria</taxon>
        <taxon>Pseudomonadati</taxon>
        <taxon>Campylobacterota</taxon>
        <taxon>Epsilonproteobacteria</taxon>
        <taxon>Campylobacterales</taxon>
        <taxon>Helicobacteraceae</taxon>
        <taxon>Helicobacter</taxon>
    </lineage>
</organism>
<dbReference type="Proteomes" id="UP000256514">
    <property type="component" value="Unassembled WGS sequence"/>
</dbReference>
<accession>A0A3D8ITY2</accession>
<dbReference type="EMBL" id="NXLT01000002">
    <property type="protein sequence ID" value="RDU68114.1"/>
    <property type="molecule type" value="Genomic_DNA"/>
</dbReference>
<evidence type="ECO:0000313" key="1">
    <source>
        <dbReference type="EMBL" id="RDU68114.1"/>
    </source>
</evidence>
<keyword evidence="2" id="KW-1185">Reference proteome</keyword>
<dbReference type="AlphaFoldDB" id="A0A3D8ITY2"/>
<dbReference type="Pfam" id="PF02178">
    <property type="entry name" value="AT_hook"/>
    <property type="match status" value="1"/>
</dbReference>
<proteinExistence type="predicted"/>
<dbReference type="GO" id="GO:0003677">
    <property type="term" value="F:DNA binding"/>
    <property type="evidence" value="ECO:0007669"/>
    <property type="project" value="InterPro"/>
</dbReference>
<reference evidence="1 2" key="1">
    <citation type="submission" date="2018-04" db="EMBL/GenBank/DDBJ databases">
        <title>Novel Campyloabacter and Helicobacter Species and Strains.</title>
        <authorList>
            <person name="Mannion A.J."/>
            <person name="Shen Z."/>
            <person name="Fox J.G."/>
        </authorList>
    </citation>
    <scope>NUCLEOTIDE SEQUENCE [LARGE SCALE GENOMIC DNA]</scope>
    <source>
        <strain evidence="1 2">MIT 12-6600</strain>
    </source>
</reference>
<sequence>MKKRGRPRKYNLRYFCLKMQKRLLIYNKNKA</sequence>
<comment type="caution">
    <text evidence="1">The sequence shown here is derived from an EMBL/GenBank/DDBJ whole genome shotgun (WGS) entry which is preliminary data.</text>
</comment>
<evidence type="ECO:0000313" key="2">
    <source>
        <dbReference type="Proteomes" id="UP000256514"/>
    </source>
</evidence>
<name>A0A3D8ITY2_9HELI</name>